<keyword evidence="1" id="KW-1133">Transmembrane helix</keyword>
<evidence type="ECO:0000256" key="1">
    <source>
        <dbReference type="SAM" id="Phobius"/>
    </source>
</evidence>
<keyword evidence="1" id="KW-0472">Membrane</keyword>
<keyword evidence="3" id="KW-1185">Reference proteome</keyword>
<protein>
    <submittedName>
        <fullName evidence="2">14610_t:CDS:1</fullName>
    </submittedName>
</protein>
<dbReference type="Proteomes" id="UP000789342">
    <property type="component" value="Unassembled WGS sequence"/>
</dbReference>
<gene>
    <name evidence="2" type="ORF">AMORRO_LOCUS9422</name>
</gene>
<organism evidence="2 3">
    <name type="scientific">Acaulospora morrowiae</name>
    <dbReference type="NCBI Taxonomy" id="94023"/>
    <lineage>
        <taxon>Eukaryota</taxon>
        <taxon>Fungi</taxon>
        <taxon>Fungi incertae sedis</taxon>
        <taxon>Mucoromycota</taxon>
        <taxon>Glomeromycotina</taxon>
        <taxon>Glomeromycetes</taxon>
        <taxon>Diversisporales</taxon>
        <taxon>Acaulosporaceae</taxon>
        <taxon>Acaulospora</taxon>
    </lineage>
</organism>
<dbReference type="AlphaFoldDB" id="A0A9N9DHP9"/>
<name>A0A9N9DHP9_9GLOM</name>
<accession>A0A9N9DHP9</accession>
<feature type="transmembrane region" description="Helical" evidence="1">
    <location>
        <begin position="12"/>
        <end position="30"/>
    </location>
</feature>
<proteinExistence type="predicted"/>
<dbReference type="EMBL" id="CAJVPV010009160">
    <property type="protein sequence ID" value="CAG8638783.1"/>
    <property type="molecule type" value="Genomic_DNA"/>
</dbReference>
<evidence type="ECO:0000313" key="2">
    <source>
        <dbReference type="EMBL" id="CAG8638783.1"/>
    </source>
</evidence>
<keyword evidence="1" id="KW-0812">Transmembrane</keyword>
<evidence type="ECO:0000313" key="3">
    <source>
        <dbReference type="Proteomes" id="UP000789342"/>
    </source>
</evidence>
<dbReference type="OrthoDB" id="2468214at2759"/>
<comment type="caution">
    <text evidence="2">The sequence shown here is derived from an EMBL/GenBank/DDBJ whole genome shotgun (WGS) entry which is preliminary data.</text>
</comment>
<sequence length="113" mass="11929">MTHLKSSNVTCRLPTIIFIHITLLLVINLAETPPPIPIPAHVPIIGENAQNSPAGIFTPELTINKGGAFLPNGGAILAAPMPNWGELPAIDSLGGQSFIDPNNIDKGKEINHV</sequence>
<reference evidence="2" key="1">
    <citation type="submission" date="2021-06" db="EMBL/GenBank/DDBJ databases">
        <authorList>
            <person name="Kallberg Y."/>
            <person name="Tangrot J."/>
            <person name="Rosling A."/>
        </authorList>
    </citation>
    <scope>NUCLEOTIDE SEQUENCE</scope>
    <source>
        <strain evidence="2">CL551</strain>
    </source>
</reference>